<organism evidence="2 3">
    <name type="scientific">Porphyra umbilicalis</name>
    <name type="common">Purple laver</name>
    <name type="synonym">Red alga</name>
    <dbReference type="NCBI Taxonomy" id="2786"/>
    <lineage>
        <taxon>Eukaryota</taxon>
        <taxon>Rhodophyta</taxon>
        <taxon>Bangiophyceae</taxon>
        <taxon>Bangiales</taxon>
        <taxon>Bangiaceae</taxon>
        <taxon>Porphyra</taxon>
    </lineage>
</organism>
<evidence type="ECO:0000256" key="1">
    <source>
        <dbReference type="SAM" id="MobiDB-lite"/>
    </source>
</evidence>
<keyword evidence="3" id="KW-1185">Reference proteome</keyword>
<feature type="compositionally biased region" description="Basic residues" evidence="1">
    <location>
        <begin position="165"/>
        <end position="181"/>
    </location>
</feature>
<accession>A0A1X6P028</accession>
<gene>
    <name evidence="2" type="ORF">BU14_0300s0016</name>
</gene>
<feature type="region of interest" description="Disordered" evidence="1">
    <location>
        <begin position="1"/>
        <end position="181"/>
    </location>
</feature>
<dbReference type="AlphaFoldDB" id="A0A1X6P028"/>
<name>A0A1X6P028_PORUM</name>
<sequence>MVVDEPRRPSAPQQQRPRRTYHPPPTTHPILEPQPSPPPSLPPPATAPRPPRRLPEAGMSTTCRREGAKMPGMRQPCPKTRRGAPSRRLPPRPSTRRRQQRKITAHDHAQTVQGATASWWCPRWRPTQQSAPTAAATHPPPRARVMKTRNRWVQSHATPPSTSPPRRKRQQRAPPTRRRRR</sequence>
<feature type="compositionally biased region" description="Low complexity" evidence="1">
    <location>
        <begin position="125"/>
        <end position="137"/>
    </location>
</feature>
<dbReference type="EMBL" id="KV918958">
    <property type="protein sequence ID" value="OSX74219.1"/>
    <property type="molecule type" value="Genomic_DNA"/>
</dbReference>
<feature type="compositionally biased region" description="Basic residues" evidence="1">
    <location>
        <begin position="94"/>
        <end position="103"/>
    </location>
</feature>
<feature type="compositionally biased region" description="Pro residues" evidence="1">
    <location>
        <begin position="22"/>
        <end position="49"/>
    </location>
</feature>
<proteinExistence type="predicted"/>
<reference evidence="2 3" key="1">
    <citation type="submission" date="2017-03" db="EMBL/GenBank/DDBJ databases">
        <title>WGS assembly of Porphyra umbilicalis.</title>
        <authorList>
            <person name="Brawley S.H."/>
            <person name="Blouin N.A."/>
            <person name="Ficko-Blean E."/>
            <person name="Wheeler G.L."/>
            <person name="Lohr M."/>
            <person name="Goodson H.V."/>
            <person name="Jenkins J.W."/>
            <person name="Blaby-Haas C.E."/>
            <person name="Helliwell K.E."/>
            <person name="Chan C."/>
            <person name="Marriage T."/>
            <person name="Bhattacharya D."/>
            <person name="Klein A.S."/>
            <person name="Badis Y."/>
            <person name="Brodie J."/>
            <person name="Cao Y."/>
            <person name="Collen J."/>
            <person name="Dittami S.M."/>
            <person name="Gachon C.M."/>
            <person name="Green B.R."/>
            <person name="Karpowicz S."/>
            <person name="Kim J.W."/>
            <person name="Kudahl U."/>
            <person name="Lin S."/>
            <person name="Michel G."/>
            <person name="Mittag M."/>
            <person name="Olson B.J."/>
            <person name="Pangilinan J."/>
            <person name="Peng Y."/>
            <person name="Qiu H."/>
            <person name="Shu S."/>
            <person name="Singer J.T."/>
            <person name="Smith A.G."/>
            <person name="Sprecher B.N."/>
            <person name="Wagner V."/>
            <person name="Wang W."/>
            <person name="Wang Z.-Y."/>
            <person name="Yan J."/>
            <person name="Yarish C."/>
            <person name="Zoeuner-Riek S."/>
            <person name="Zhuang Y."/>
            <person name="Zou Y."/>
            <person name="Lindquist E.A."/>
            <person name="Grimwood J."/>
            <person name="Barry K."/>
            <person name="Rokhsar D.S."/>
            <person name="Schmutz J."/>
            <person name="Stiller J.W."/>
            <person name="Grossman A.R."/>
            <person name="Prochnik S.E."/>
        </authorList>
    </citation>
    <scope>NUCLEOTIDE SEQUENCE [LARGE SCALE GENOMIC DNA]</scope>
    <source>
        <strain evidence="2">4086291</strain>
    </source>
</reference>
<evidence type="ECO:0000313" key="3">
    <source>
        <dbReference type="Proteomes" id="UP000218209"/>
    </source>
</evidence>
<evidence type="ECO:0000313" key="2">
    <source>
        <dbReference type="EMBL" id="OSX74219.1"/>
    </source>
</evidence>
<dbReference type="Proteomes" id="UP000218209">
    <property type="component" value="Unassembled WGS sequence"/>
</dbReference>
<protein>
    <submittedName>
        <fullName evidence="2">Uncharacterized protein</fullName>
    </submittedName>
</protein>